<protein>
    <submittedName>
        <fullName evidence="7">Uncharacterized protein</fullName>
    </submittedName>
</protein>
<dbReference type="STRING" id="1384056.N787_09715"/>
<comment type="caution">
    <text evidence="7">The sequence shown here is derived from an EMBL/GenBank/DDBJ whole genome shotgun (WGS) entry which is preliminary data.</text>
</comment>
<gene>
    <name evidence="7" type="ORF">N787_09715</name>
</gene>
<dbReference type="InterPro" id="IPR017894">
    <property type="entry name" value="HTH_IS21_transposase_type"/>
</dbReference>
<name>A0A091B223_9GAMM</name>
<keyword evidence="8" id="KW-1185">Reference proteome</keyword>
<dbReference type="InterPro" id="IPR001387">
    <property type="entry name" value="Cro/C1-type_HTH"/>
</dbReference>
<dbReference type="PATRIC" id="fig|1384056.3.peg.1167"/>
<evidence type="ECO:0000259" key="6">
    <source>
        <dbReference type="PROSITE" id="PS50943"/>
    </source>
</evidence>
<dbReference type="PROSITE" id="PS50531">
    <property type="entry name" value="HTH_IS21"/>
    <property type="match status" value="1"/>
</dbReference>
<keyword evidence="4" id="KW-0233">DNA recombination</keyword>
<comment type="similarity">
    <text evidence="1">Belongs to the transposase IS21/IS408/IS1162 family.</text>
</comment>
<dbReference type="PANTHER" id="PTHR35004">
    <property type="entry name" value="TRANSPOSASE RV3428C-RELATED"/>
    <property type="match status" value="1"/>
</dbReference>
<evidence type="ECO:0000256" key="4">
    <source>
        <dbReference type="ARBA" id="ARBA00023172"/>
    </source>
</evidence>
<keyword evidence="3" id="KW-0238">DNA-binding</keyword>
<dbReference type="Proteomes" id="UP000029393">
    <property type="component" value="Unassembled WGS sequence"/>
</dbReference>
<dbReference type="eggNOG" id="COG4584">
    <property type="taxonomic scope" value="Bacteria"/>
</dbReference>
<accession>A0A091B223</accession>
<dbReference type="NCBIfam" id="NF033546">
    <property type="entry name" value="transpos_IS21"/>
    <property type="match status" value="1"/>
</dbReference>
<dbReference type="EMBL" id="AVCK01000014">
    <property type="protein sequence ID" value="KFN46668.1"/>
    <property type="molecule type" value="Genomic_DNA"/>
</dbReference>
<dbReference type="GO" id="GO:0003677">
    <property type="term" value="F:DNA binding"/>
    <property type="evidence" value="ECO:0007669"/>
    <property type="project" value="UniProtKB-KW"/>
</dbReference>
<reference evidence="7 8" key="1">
    <citation type="submission" date="2013-09" db="EMBL/GenBank/DDBJ databases">
        <title>Genome sequencing of Arenimonas metalli.</title>
        <authorList>
            <person name="Chen F."/>
            <person name="Wang G."/>
        </authorList>
    </citation>
    <scope>NUCLEOTIDE SEQUENCE [LARGE SCALE GENOMIC DNA]</scope>
    <source>
        <strain evidence="7 8">CF5-1</strain>
    </source>
</reference>
<dbReference type="InterPro" id="IPR054353">
    <property type="entry name" value="IstA-like_C"/>
</dbReference>
<keyword evidence="2" id="KW-0815">Transposition</keyword>
<sequence>MHTMSMYAKVRRLRLREGLSISEIARRTSLSRNTIKTWLREPAPRTQMAYQRPPGPKVLAGFTAWLDQAIKTDEHRPRKERRTARRLFEQLQEQGFAGHYCRVTEYLRAKRAAVGAVTARSAYVPLQFGWGEAFQFDWSEEGLVIGGIWRKVQLAHMKLCASRAFWLVAYPSQGHEMLFDAHLRCLTGLGGVPRRGIYDNMKTAVDKTPRPDRLRKVNSRFAAMATHYLFEPDFCNVASGWEKGRVEKAVLDGRRRIWQRAQEKRWASFAELNVWLATQCTQGWSAPHPDCRDMSIAEARALELPELMPVPVAFDGYVEADARVSSTCLVTVARNRYSVPCALAGHRVVVHLYPERVSVVANRTVVAEHVRIIDRDRVVYDWRHYVPLIERKPGALRNGAPFADLPAPLLQLSRHLLRRAGGDRVMAQVLAAVPRFGLEAVLVAVELALESGRPSAEHVLNLLARLHEGPPPDRVETALTVTTAPLADTARYDHLRPEVAHD</sequence>
<evidence type="ECO:0000313" key="8">
    <source>
        <dbReference type="Proteomes" id="UP000029393"/>
    </source>
</evidence>
<evidence type="ECO:0000256" key="1">
    <source>
        <dbReference type="ARBA" id="ARBA00009277"/>
    </source>
</evidence>
<dbReference type="CDD" id="cd00093">
    <property type="entry name" value="HTH_XRE"/>
    <property type="match status" value="1"/>
</dbReference>
<proteinExistence type="inferred from homology"/>
<dbReference type="Pfam" id="PF22483">
    <property type="entry name" value="Mu-transpos_C_2"/>
    <property type="match status" value="1"/>
</dbReference>
<dbReference type="GO" id="GO:0006310">
    <property type="term" value="P:DNA recombination"/>
    <property type="evidence" value="ECO:0007669"/>
    <property type="project" value="UniProtKB-KW"/>
</dbReference>
<feature type="domain" description="HTH cro/C1-type" evidence="6">
    <location>
        <begin position="10"/>
        <end position="35"/>
    </location>
</feature>
<dbReference type="PROSITE" id="PS50943">
    <property type="entry name" value="HTH_CROC1"/>
    <property type="match status" value="1"/>
</dbReference>
<evidence type="ECO:0000256" key="2">
    <source>
        <dbReference type="ARBA" id="ARBA00022578"/>
    </source>
</evidence>
<feature type="domain" description="HTH IS21-type" evidence="5">
    <location>
        <begin position="6"/>
        <end position="70"/>
    </location>
</feature>
<dbReference type="AlphaFoldDB" id="A0A091B223"/>
<evidence type="ECO:0000259" key="5">
    <source>
        <dbReference type="PROSITE" id="PS50531"/>
    </source>
</evidence>
<evidence type="ECO:0000313" key="7">
    <source>
        <dbReference type="EMBL" id="KFN46668.1"/>
    </source>
</evidence>
<dbReference type="GO" id="GO:0032196">
    <property type="term" value="P:transposition"/>
    <property type="evidence" value="ECO:0007669"/>
    <property type="project" value="UniProtKB-KW"/>
</dbReference>
<evidence type="ECO:0000256" key="3">
    <source>
        <dbReference type="ARBA" id="ARBA00023125"/>
    </source>
</evidence>
<organism evidence="7 8">
    <name type="scientific">Arenimonas metalli CF5-1</name>
    <dbReference type="NCBI Taxonomy" id="1384056"/>
    <lineage>
        <taxon>Bacteria</taxon>
        <taxon>Pseudomonadati</taxon>
        <taxon>Pseudomonadota</taxon>
        <taxon>Gammaproteobacteria</taxon>
        <taxon>Lysobacterales</taxon>
        <taxon>Lysobacteraceae</taxon>
        <taxon>Arenimonas</taxon>
    </lineage>
</organism>
<dbReference type="PANTHER" id="PTHR35004:SF7">
    <property type="entry name" value="INTEGRASE PROTEIN"/>
    <property type="match status" value="1"/>
</dbReference>